<reference evidence="2" key="2">
    <citation type="journal article" date="2015" name="Data Brief">
        <title>Shoot transcriptome of the giant reed, Arundo donax.</title>
        <authorList>
            <person name="Barrero R.A."/>
            <person name="Guerrero F.D."/>
            <person name="Moolhuijzen P."/>
            <person name="Goolsby J.A."/>
            <person name="Tidwell J."/>
            <person name="Bellgard S.E."/>
            <person name="Bellgard M.I."/>
        </authorList>
    </citation>
    <scope>NUCLEOTIDE SEQUENCE</scope>
    <source>
        <tissue evidence="2">Shoot tissue taken approximately 20 cm above the soil surface</tissue>
    </source>
</reference>
<dbReference type="EMBL" id="GBRH01231655">
    <property type="protein sequence ID" value="JAD66240.1"/>
    <property type="molecule type" value="Transcribed_RNA"/>
</dbReference>
<keyword evidence="1" id="KW-0812">Transmembrane</keyword>
<keyword evidence="1" id="KW-0472">Membrane</keyword>
<protein>
    <submittedName>
        <fullName evidence="2">Uncharacterized protein</fullName>
    </submittedName>
</protein>
<evidence type="ECO:0000256" key="1">
    <source>
        <dbReference type="SAM" id="Phobius"/>
    </source>
</evidence>
<proteinExistence type="predicted"/>
<keyword evidence="1" id="KW-1133">Transmembrane helix</keyword>
<accession>A0A0A9BYL1</accession>
<organism evidence="2">
    <name type="scientific">Arundo donax</name>
    <name type="common">Giant reed</name>
    <name type="synonym">Donax arundinaceus</name>
    <dbReference type="NCBI Taxonomy" id="35708"/>
    <lineage>
        <taxon>Eukaryota</taxon>
        <taxon>Viridiplantae</taxon>
        <taxon>Streptophyta</taxon>
        <taxon>Embryophyta</taxon>
        <taxon>Tracheophyta</taxon>
        <taxon>Spermatophyta</taxon>
        <taxon>Magnoliopsida</taxon>
        <taxon>Liliopsida</taxon>
        <taxon>Poales</taxon>
        <taxon>Poaceae</taxon>
        <taxon>PACMAD clade</taxon>
        <taxon>Arundinoideae</taxon>
        <taxon>Arundineae</taxon>
        <taxon>Arundo</taxon>
    </lineage>
</organism>
<dbReference type="AlphaFoldDB" id="A0A0A9BYL1"/>
<name>A0A0A9BYL1_ARUDO</name>
<feature type="transmembrane region" description="Helical" evidence="1">
    <location>
        <begin position="32"/>
        <end position="54"/>
    </location>
</feature>
<sequence>MIAVPLETSLFMIMEGTVETVPLERICSAKTAMLIVSCLQSNLIFCFYACISFFSVPVKAVTGPLICF</sequence>
<reference evidence="2" key="1">
    <citation type="submission" date="2014-09" db="EMBL/GenBank/DDBJ databases">
        <authorList>
            <person name="Magalhaes I.L.F."/>
            <person name="Oliveira U."/>
            <person name="Santos F.R."/>
            <person name="Vidigal T.H.D.A."/>
            <person name="Brescovit A.D."/>
            <person name="Santos A.J."/>
        </authorList>
    </citation>
    <scope>NUCLEOTIDE SEQUENCE</scope>
    <source>
        <tissue evidence="2">Shoot tissue taken approximately 20 cm above the soil surface</tissue>
    </source>
</reference>
<evidence type="ECO:0000313" key="2">
    <source>
        <dbReference type="EMBL" id="JAD66240.1"/>
    </source>
</evidence>